<keyword evidence="6 9" id="KW-0418">Kinase</keyword>
<evidence type="ECO:0000256" key="8">
    <source>
        <dbReference type="ARBA" id="ARBA00030128"/>
    </source>
</evidence>
<dbReference type="Gene3D" id="3.30.63.10">
    <property type="entry name" value="Guanylate Kinase phosphate binding domain"/>
    <property type="match status" value="1"/>
</dbReference>
<protein>
    <recommendedName>
        <fullName evidence="3 9">Guanylate kinase</fullName>
        <ecNumber evidence="2 9">2.7.4.8</ecNumber>
    </recommendedName>
    <alternativeName>
        <fullName evidence="8 9">GMP kinase</fullName>
    </alternativeName>
</protein>
<dbReference type="InterPro" id="IPR017665">
    <property type="entry name" value="Guanylate_kinase"/>
</dbReference>
<gene>
    <name evidence="9 11" type="primary">gmk</name>
    <name evidence="11" type="ORF">NSPWAT_1255</name>
</gene>
<dbReference type="EC" id="2.7.4.8" evidence="2 9"/>
<dbReference type="InterPro" id="IPR008144">
    <property type="entry name" value="Guanylate_kin-like_dom"/>
</dbReference>
<name>A0ABN8W244_9BACT</name>
<reference evidence="11 12" key="1">
    <citation type="submission" date="2022-09" db="EMBL/GenBank/DDBJ databases">
        <authorList>
            <person name="Kop L."/>
        </authorList>
    </citation>
    <scope>NUCLEOTIDE SEQUENCE [LARGE SCALE GENOMIC DNA]</scope>
    <source>
        <strain evidence="11 12">347</strain>
    </source>
</reference>
<dbReference type="SMART" id="SM00072">
    <property type="entry name" value="GuKc"/>
    <property type="match status" value="1"/>
</dbReference>
<comment type="similarity">
    <text evidence="1 9">Belongs to the guanylate kinase family.</text>
</comment>
<dbReference type="PROSITE" id="PS00856">
    <property type="entry name" value="GUANYLATE_KINASE_1"/>
    <property type="match status" value="1"/>
</dbReference>
<dbReference type="PANTHER" id="PTHR23117">
    <property type="entry name" value="GUANYLATE KINASE-RELATED"/>
    <property type="match status" value="1"/>
</dbReference>
<comment type="subcellular location">
    <subcellularLocation>
        <location evidence="9">Cytoplasm</location>
    </subcellularLocation>
</comment>
<dbReference type="NCBIfam" id="TIGR03263">
    <property type="entry name" value="guanyl_kin"/>
    <property type="match status" value="1"/>
</dbReference>
<evidence type="ECO:0000256" key="5">
    <source>
        <dbReference type="ARBA" id="ARBA00022741"/>
    </source>
</evidence>
<evidence type="ECO:0000259" key="10">
    <source>
        <dbReference type="PROSITE" id="PS50052"/>
    </source>
</evidence>
<evidence type="ECO:0000256" key="6">
    <source>
        <dbReference type="ARBA" id="ARBA00022777"/>
    </source>
</evidence>
<evidence type="ECO:0000313" key="11">
    <source>
        <dbReference type="EMBL" id="CAI2718114.1"/>
    </source>
</evidence>
<dbReference type="CDD" id="cd00071">
    <property type="entry name" value="GMPK"/>
    <property type="match status" value="1"/>
</dbReference>
<dbReference type="HAMAP" id="MF_00328">
    <property type="entry name" value="Guanylate_kinase"/>
    <property type="match status" value="1"/>
</dbReference>
<dbReference type="RefSeq" id="WP_282011023.1">
    <property type="nucleotide sequence ID" value="NZ_OX336137.1"/>
</dbReference>
<dbReference type="InterPro" id="IPR020590">
    <property type="entry name" value="Guanylate_kinase_CS"/>
</dbReference>
<comment type="function">
    <text evidence="9">Essential for recycling GMP and indirectly, cGMP.</text>
</comment>
<keyword evidence="7 9" id="KW-0067">ATP-binding</keyword>
<dbReference type="GO" id="GO:0047507">
    <property type="term" value="F:deoxynucleoside phosphate kinase activity, ATP as phosphate donor"/>
    <property type="evidence" value="ECO:0007669"/>
    <property type="project" value="UniProtKB-EC"/>
</dbReference>
<dbReference type="Gene3D" id="3.40.50.300">
    <property type="entry name" value="P-loop containing nucleotide triphosphate hydrolases"/>
    <property type="match status" value="1"/>
</dbReference>
<sequence>MANSRSQSNSLLIVLSAPSGTGKTTVCRRLREMQPELKFSVSHTTRPPRQNERNGIDYHFINGEQFETMQKNDEFLESAWVHNHFYGTACETLRRHRERGEDVVLELDPQGAASIRKLNLDAVFIFILPPSLQELERRLRKRNTESDEKITERLIAGKMEIAQYHLYDYIVANHDVEETVQTLLCIIHAEKYRSTRFQTECPVIGDILKSG</sequence>
<feature type="domain" description="Guanylate kinase-like" evidence="10">
    <location>
        <begin position="10"/>
        <end position="188"/>
    </location>
</feature>
<dbReference type="PANTHER" id="PTHR23117:SF13">
    <property type="entry name" value="GUANYLATE KINASE"/>
    <property type="match status" value="1"/>
</dbReference>
<evidence type="ECO:0000256" key="7">
    <source>
        <dbReference type="ARBA" id="ARBA00022840"/>
    </source>
</evidence>
<evidence type="ECO:0000256" key="2">
    <source>
        <dbReference type="ARBA" id="ARBA00012961"/>
    </source>
</evidence>
<dbReference type="InterPro" id="IPR008145">
    <property type="entry name" value="GK/Ca_channel_bsu"/>
</dbReference>
<keyword evidence="4 9" id="KW-0808">Transferase</keyword>
<dbReference type="Pfam" id="PF00625">
    <property type="entry name" value="Guanylate_kin"/>
    <property type="match status" value="1"/>
</dbReference>
<dbReference type="PROSITE" id="PS50052">
    <property type="entry name" value="GUANYLATE_KINASE_2"/>
    <property type="match status" value="1"/>
</dbReference>
<keyword evidence="9" id="KW-0963">Cytoplasm</keyword>
<evidence type="ECO:0000313" key="12">
    <source>
        <dbReference type="Proteomes" id="UP001157733"/>
    </source>
</evidence>
<dbReference type="InterPro" id="IPR027417">
    <property type="entry name" value="P-loop_NTPase"/>
</dbReference>
<dbReference type="GO" id="GO:0004385">
    <property type="term" value="F:GMP kinase activity"/>
    <property type="evidence" value="ECO:0007669"/>
    <property type="project" value="UniProtKB-EC"/>
</dbReference>
<evidence type="ECO:0000256" key="4">
    <source>
        <dbReference type="ARBA" id="ARBA00022679"/>
    </source>
</evidence>
<evidence type="ECO:0000256" key="3">
    <source>
        <dbReference type="ARBA" id="ARBA00016296"/>
    </source>
</evidence>
<evidence type="ECO:0000256" key="1">
    <source>
        <dbReference type="ARBA" id="ARBA00005790"/>
    </source>
</evidence>
<comment type="catalytic activity">
    <reaction evidence="9">
        <text>GMP + ATP = GDP + ADP</text>
        <dbReference type="Rhea" id="RHEA:20780"/>
        <dbReference type="ChEBI" id="CHEBI:30616"/>
        <dbReference type="ChEBI" id="CHEBI:58115"/>
        <dbReference type="ChEBI" id="CHEBI:58189"/>
        <dbReference type="ChEBI" id="CHEBI:456216"/>
        <dbReference type="EC" id="2.7.4.8"/>
    </reaction>
</comment>
<dbReference type="SUPFAM" id="SSF52540">
    <property type="entry name" value="P-loop containing nucleoside triphosphate hydrolases"/>
    <property type="match status" value="1"/>
</dbReference>
<accession>A0ABN8W244</accession>
<proteinExistence type="inferred from homology"/>
<dbReference type="Proteomes" id="UP001157733">
    <property type="component" value="Chromosome"/>
</dbReference>
<feature type="binding site" evidence="9">
    <location>
        <begin position="17"/>
        <end position="24"/>
    </location>
    <ligand>
        <name>ATP</name>
        <dbReference type="ChEBI" id="CHEBI:30616"/>
    </ligand>
</feature>
<evidence type="ECO:0000256" key="9">
    <source>
        <dbReference type="HAMAP-Rule" id="MF_00328"/>
    </source>
</evidence>
<keyword evidence="5 9" id="KW-0547">Nucleotide-binding</keyword>
<dbReference type="EMBL" id="OX336137">
    <property type="protein sequence ID" value="CAI2718114.1"/>
    <property type="molecule type" value="Genomic_DNA"/>
</dbReference>
<organism evidence="11 12">
    <name type="scientific">Nitrospina watsonii</name>
    <dbReference type="NCBI Taxonomy" id="1323948"/>
    <lineage>
        <taxon>Bacteria</taxon>
        <taxon>Pseudomonadati</taxon>
        <taxon>Nitrospinota/Tectimicrobiota group</taxon>
        <taxon>Nitrospinota</taxon>
        <taxon>Nitrospinia</taxon>
        <taxon>Nitrospinales</taxon>
        <taxon>Nitrospinaceae</taxon>
        <taxon>Nitrospina</taxon>
    </lineage>
</organism>
<keyword evidence="12" id="KW-1185">Reference proteome</keyword>